<proteinExistence type="predicted"/>
<gene>
    <name evidence="1" type="ORF">AAGT95_03045</name>
</gene>
<sequence length="131" mass="14367">MPIDTNARAARVIQLDPDNAAVGWMFRHGHRLDRVTAIEELTLFLMSEYAMTERAAEIAALQAYAETSSVSQLASIDIDASTAHLVVLRTTGGRAVAFTVDDLMRTLEQARADGRARVVNNDTRTPVVLNQ</sequence>
<evidence type="ECO:0000313" key="1">
    <source>
        <dbReference type="EMBL" id="XAD54971.1"/>
    </source>
</evidence>
<organism evidence="1 2">
    <name type="scientific">Salinicola lusitanus</name>
    <dbReference type="NCBI Taxonomy" id="1949085"/>
    <lineage>
        <taxon>Bacteria</taxon>
        <taxon>Pseudomonadati</taxon>
        <taxon>Pseudomonadota</taxon>
        <taxon>Gammaproteobacteria</taxon>
        <taxon>Oceanospirillales</taxon>
        <taxon>Halomonadaceae</taxon>
        <taxon>Salinicola</taxon>
    </lineage>
</organism>
<evidence type="ECO:0000313" key="2">
    <source>
        <dbReference type="Proteomes" id="UP001453229"/>
    </source>
</evidence>
<name>A0ABZ3CUW1_9GAMM</name>
<reference evidence="1 2" key="1">
    <citation type="submission" date="2024-04" db="EMBL/GenBank/DDBJ databases">
        <title>Salinicola lusitanus LLJ914,a marine bacterium isolated from the Okinawa Trough.</title>
        <authorList>
            <person name="Li J."/>
        </authorList>
    </citation>
    <scope>NUCLEOTIDE SEQUENCE [LARGE SCALE GENOMIC DNA]</scope>
    <source>
        <strain evidence="1 2">LLJ914</strain>
    </source>
</reference>
<accession>A0ABZ3CUW1</accession>
<keyword evidence="2" id="KW-1185">Reference proteome</keyword>
<dbReference type="Proteomes" id="UP001453229">
    <property type="component" value="Chromosome"/>
</dbReference>
<dbReference type="RefSeq" id="WP_342595500.1">
    <property type="nucleotide sequence ID" value="NZ_CP151919.1"/>
</dbReference>
<protein>
    <submittedName>
        <fullName evidence="1">Uncharacterized protein</fullName>
    </submittedName>
</protein>
<dbReference type="EMBL" id="CP151919">
    <property type="protein sequence ID" value="XAD54971.1"/>
    <property type="molecule type" value="Genomic_DNA"/>
</dbReference>